<protein>
    <submittedName>
        <fullName evidence="1">Uncharacterized protein</fullName>
    </submittedName>
</protein>
<organism evidence="1 2">
    <name type="scientific">Glossina austeni</name>
    <name type="common">Savannah tsetse fly</name>
    <dbReference type="NCBI Taxonomy" id="7395"/>
    <lineage>
        <taxon>Eukaryota</taxon>
        <taxon>Metazoa</taxon>
        <taxon>Ecdysozoa</taxon>
        <taxon>Arthropoda</taxon>
        <taxon>Hexapoda</taxon>
        <taxon>Insecta</taxon>
        <taxon>Pterygota</taxon>
        <taxon>Neoptera</taxon>
        <taxon>Endopterygota</taxon>
        <taxon>Diptera</taxon>
        <taxon>Brachycera</taxon>
        <taxon>Muscomorpha</taxon>
        <taxon>Hippoboscoidea</taxon>
        <taxon>Glossinidae</taxon>
        <taxon>Glossina</taxon>
    </lineage>
</organism>
<dbReference type="EnsemblMetazoa" id="GAUT024909-RA">
    <property type="protein sequence ID" value="GAUT024909-PA"/>
    <property type="gene ID" value="GAUT024909"/>
</dbReference>
<accession>A0A1A9V3V8</accession>
<keyword evidence="2" id="KW-1185">Reference proteome</keyword>
<proteinExistence type="predicted"/>
<dbReference type="AlphaFoldDB" id="A0A1A9V3V8"/>
<evidence type="ECO:0000313" key="2">
    <source>
        <dbReference type="Proteomes" id="UP000078200"/>
    </source>
</evidence>
<name>A0A1A9V3V8_GLOAU</name>
<reference evidence="1" key="1">
    <citation type="submission" date="2020-05" db="UniProtKB">
        <authorList>
            <consortium name="EnsemblMetazoa"/>
        </authorList>
    </citation>
    <scope>IDENTIFICATION</scope>
    <source>
        <strain evidence="1">TTRI</strain>
    </source>
</reference>
<sequence length="91" mass="10484">MHLEVCKTATKVSKPILCHQTDDTKYDTHMVSMCNDYEVQPIYVRKQPKFPTRERNLAFRLSTNSTKFCINLGNELTVVEHGMDSSLAITY</sequence>
<dbReference type="Proteomes" id="UP000078200">
    <property type="component" value="Unassembled WGS sequence"/>
</dbReference>
<dbReference type="VEuPathDB" id="VectorBase:GAUT024909"/>
<evidence type="ECO:0000313" key="1">
    <source>
        <dbReference type="EnsemblMetazoa" id="GAUT024909-PA"/>
    </source>
</evidence>